<evidence type="ECO:0000313" key="2">
    <source>
        <dbReference type="EMBL" id="RDX39789.1"/>
    </source>
</evidence>
<organism evidence="2 3">
    <name type="scientific">Lentinus brumalis</name>
    <dbReference type="NCBI Taxonomy" id="2498619"/>
    <lineage>
        <taxon>Eukaryota</taxon>
        <taxon>Fungi</taxon>
        <taxon>Dikarya</taxon>
        <taxon>Basidiomycota</taxon>
        <taxon>Agaricomycotina</taxon>
        <taxon>Agaricomycetes</taxon>
        <taxon>Polyporales</taxon>
        <taxon>Polyporaceae</taxon>
        <taxon>Lentinus</taxon>
    </lineage>
</organism>
<gene>
    <name evidence="2" type="ORF">OH76DRAFT_1490834</name>
</gene>
<evidence type="ECO:0000313" key="3">
    <source>
        <dbReference type="Proteomes" id="UP000256964"/>
    </source>
</evidence>
<feature type="compositionally biased region" description="Polar residues" evidence="1">
    <location>
        <begin position="159"/>
        <end position="171"/>
    </location>
</feature>
<dbReference type="AlphaFoldDB" id="A0A371CHM6"/>
<name>A0A371CHM6_9APHY</name>
<dbReference type="Proteomes" id="UP000256964">
    <property type="component" value="Unassembled WGS sequence"/>
</dbReference>
<sequence>MSGARRFLLLVKTRPKSLQVDPRTIKFYKYSRTGTSTELHFTATGVHAATAVTTVVTAHPSVVPTPSYAPICHQIDRPARVVITAHLPATFHAIGVTKINLPAPVLVRVELFRGEDVGQPARTTRGGDTDGACNPDTTRGIHRGEGETYLVGGCDNHEAQTNPIGSGSSYESDSRIGGRELVFVSSRLPSRNKGI</sequence>
<proteinExistence type="predicted"/>
<keyword evidence="3" id="KW-1185">Reference proteome</keyword>
<dbReference type="EMBL" id="KZ857647">
    <property type="protein sequence ID" value="RDX39789.1"/>
    <property type="molecule type" value="Genomic_DNA"/>
</dbReference>
<accession>A0A371CHM6</accession>
<protein>
    <submittedName>
        <fullName evidence="2">Uncharacterized protein</fullName>
    </submittedName>
</protein>
<reference evidence="2 3" key="1">
    <citation type="journal article" date="2018" name="Biotechnol. Biofuels">
        <title>Integrative visual omics of the white-rot fungus Polyporus brumalis exposes the biotechnological potential of its oxidative enzymes for delignifying raw plant biomass.</title>
        <authorList>
            <person name="Miyauchi S."/>
            <person name="Rancon A."/>
            <person name="Drula E."/>
            <person name="Hage H."/>
            <person name="Chaduli D."/>
            <person name="Favel A."/>
            <person name="Grisel S."/>
            <person name="Henrissat B."/>
            <person name="Herpoel-Gimbert I."/>
            <person name="Ruiz-Duenas F.J."/>
            <person name="Chevret D."/>
            <person name="Hainaut M."/>
            <person name="Lin J."/>
            <person name="Wang M."/>
            <person name="Pangilinan J."/>
            <person name="Lipzen A."/>
            <person name="Lesage-Meessen L."/>
            <person name="Navarro D."/>
            <person name="Riley R."/>
            <person name="Grigoriev I.V."/>
            <person name="Zhou S."/>
            <person name="Raouche S."/>
            <person name="Rosso M.N."/>
        </authorList>
    </citation>
    <scope>NUCLEOTIDE SEQUENCE [LARGE SCALE GENOMIC DNA]</scope>
    <source>
        <strain evidence="2 3">BRFM 1820</strain>
    </source>
</reference>
<feature type="region of interest" description="Disordered" evidence="1">
    <location>
        <begin position="118"/>
        <end position="174"/>
    </location>
</feature>
<evidence type="ECO:0000256" key="1">
    <source>
        <dbReference type="SAM" id="MobiDB-lite"/>
    </source>
</evidence>